<dbReference type="EMBL" id="JAFCMP010000390">
    <property type="protein sequence ID" value="KAG5180429.1"/>
    <property type="molecule type" value="Genomic_DNA"/>
</dbReference>
<keyword evidence="3" id="KW-0732">Signal</keyword>
<evidence type="ECO:0000256" key="3">
    <source>
        <dbReference type="SAM" id="SignalP"/>
    </source>
</evidence>
<protein>
    <submittedName>
        <fullName evidence="4">Uncharacterized protein</fullName>
    </submittedName>
</protein>
<keyword evidence="5" id="KW-1185">Reference proteome</keyword>
<proteinExistence type="predicted"/>
<feature type="chain" id="PRO_5032702718" evidence="3">
    <location>
        <begin position="22"/>
        <end position="233"/>
    </location>
</feature>
<feature type="transmembrane region" description="Helical" evidence="2">
    <location>
        <begin position="89"/>
        <end position="110"/>
    </location>
</feature>
<evidence type="ECO:0000313" key="4">
    <source>
        <dbReference type="EMBL" id="KAG5180429.1"/>
    </source>
</evidence>
<organism evidence="4 5">
    <name type="scientific">Tribonema minus</name>
    <dbReference type="NCBI Taxonomy" id="303371"/>
    <lineage>
        <taxon>Eukaryota</taxon>
        <taxon>Sar</taxon>
        <taxon>Stramenopiles</taxon>
        <taxon>Ochrophyta</taxon>
        <taxon>PX clade</taxon>
        <taxon>Xanthophyceae</taxon>
        <taxon>Tribonematales</taxon>
        <taxon>Tribonemataceae</taxon>
        <taxon>Tribonema</taxon>
    </lineage>
</organism>
<dbReference type="AlphaFoldDB" id="A0A836CC93"/>
<feature type="compositionally biased region" description="Low complexity" evidence="1">
    <location>
        <begin position="209"/>
        <end position="225"/>
    </location>
</feature>
<accession>A0A836CC93</accession>
<evidence type="ECO:0000256" key="2">
    <source>
        <dbReference type="SAM" id="Phobius"/>
    </source>
</evidence>
<keyword evidence="2" id="KW-0472">Membrane</keyword>
<keyword evidence="2" id="KW-0812">Transmembrane</keyword>
<feature type="region of interest" description="Disordered" evidence="1">
    <location>
        <begin position="196"/>
        <end position="233"/>
    </location>
</feature>
<evidence type="ECO:0000313" key="5">
    <source>
        <dbReference type="Proteomes" id="UP000664859"/>
    </source>
</evidence>
<feature type="transmembrane region" description="Helical" evidence="2">
    <location>
        <begin position="116"/>
        <end position="136"/>
    </location>
</feature>
<name>A0A836CC93_9STRA</name>
<dbReference type="Proteomes" id="UP000664859">
    <property type="component" value="Unassembled WGS sequence"/>
</dbReference>
<reference evidence="4" key="1">
    <citation type="submission" date="2021-02" db="EMBL/GenBank/DDBJ databases">
        <title>First Annotated Genome of the Yellow-green Alga Tribonema minus.</title>
        <authorList>
            <person name="Mahan K.M."/>
        </authorList>
    </citation>
    <scope>NUCLEOTIDE SEQUENCE</scope>
    <source>
        <strain evidence="4">UTEX B ZZ1240</strain>
    </source>
</reference>
<sequence length="233" mass="24357">MTRHQQAMCVLAIAHFAQVLAFMLPATSHTTLRPRESSSTTARGACVWSTVASQRLVAAQPLRISRRRRGELAAYLGGGGPGGNRGGEIFGISYTTIALGLALILFPGVFFGALNALFLLVTLGPVVLIIAVNIFIKANTRLMVQHTLRCRDCCAVCGSTVTGPKEGLTQCFSCGSVLAAVNGKFEVESSIFGGDEDSMSSPFGRDSSRGGASSRGSGAGQIIDVDAIDVTDD</sequence>
<gene>
    <name evidence="4" type="ORF">JKP88DRAFT_323824</name>
</gene>
<keyword evidence="2" id="KW-1133">Transmembrane helix</keyword>
<comment type="caution">
    <text evidence="4">The sequence shown here is derived from an EMBL/GenBank/DDBJ whole genome shotgun (WGS) entry which is preliminary data.</text>
</comment>
<feature type="signal peptide" evidence="3">
    <location>
        <begin position="1"/>
        <end position="21"/>
    </location>
</feature>
<evidence type="ECO:0000256" key="1">
    <source>
        <dbReference type="SAM" id="MobiDB-lite"/>
    </source>
</evidence>